<dbReference type="Gene3D" id="2.60.40.10">
    <property type="entry name" value="Immunoglobulins"/>
    <property type="match status" value="1"/>
</dbReference>
<evidence type="ECO:0000313" key="3">
    <source>
        <dbReference type="EMBL" id="GIM97775.1"/>
    </source>
</evidence>
<dbReference type="CDD" id="cd00102">
    <property type="entry name" value="IPT"/>
    <property type="match status" value="1"/>
</dbReference>
<evidence type="ECO:0000313" key="4">
    <source>
        <dbReference type="Proteomes" id="UP000677082"/>
    </source>
</evidence>
<keyword evidence="1" id="KW-0732">Signal</keyword>
<name>A0A919WCN7_9ACTN</name>
<proteinExistence type="predicted"/>
<dbReference type="GO" id="GO:0005975">
    <property type="term" value="P:carbohydrate metabolic process"/>
    <property type="evidence" value="ECO:0007669"/>
    <property type="project" value="UniProtKB-ARBA"/>
</dbReference>
<dbReference type="SUPFAM" id="SSF81296">
    <property type="entry name" value="E set domains"/>
    <property type="match status" value="1"/>
</dbReference>
<dbReference type="EMBL" id="BOQN01000158">
    <property type="protein sequence ID" value="GIM97775.1"/>
    <property type="molecule type" value="Genomic_DNA"/>
</dbReference>
<feature type="signal peptide" evidence="1">
    <location>
        <begin position="1"/>
        <end position="36"/>
    </location>
</feature>
<dbReference type="RefSeq" id="WP_213013403.1">
    <property type="nucleotide sequence ID" value="NZ_BOQN01000158.1"/>
</dbReference>
<keyword evidence="4" id="KW-1185">Reference proteome</keyword>
<accession>A0A919WCN7</accession>
<gene>
    <name evidence="3" type="ORF">Ato02nite_095680</name>
</gene>
<reference evidence="3 4" key="1">
    <citation type="submission" date="2021-03" db="EMBL/GenBank/DDBJ databases">
        <title>Whole genome shotgun sequence of Actinoplanes toevensis NBRC 105298.</title>
        <authorList>
            <person name="Komaki H."/>
            <person name="Tamura T."/>
        </authorList>
    </citation>
    <scope>NUCLEOTIDE SEQUENCE [LARGE SCALE GENOMIC DNA]</scope>
    <source>
        <strain evidence="3 4">NBRC 105298</strain>
    </source>
</reference>
<evidence type="ECO:0000259" key="2">
    <source>
        <dbReference type="Pfam" id="PF01833"/>
    </source>
</evidence>
<feature type="chain" id="PRO_5037277759" description="IPT/TIG domain-containing protein" evidence="1">
    <location>
        <begin position="37"/>
        <end position="752"/>
    </location>
</feature>
<feature type="domain" description="IPT/TIG" evidence="2">
    <location>
        <begin position="383"/>
        <end position="467"/>
    </location>
</feature>
<dbReference type="Pfam" id="PF01833">
    <property type="entry name" value="TIG"/>
    <property type="match status" value="1"/>
</dbReference>
<organism evidence="3 4">
    <name type="scientific">Paractinoplanes toevensis</name>
    <dbReference type="NCBI Taxonomy" id="571911"/>
    <lineage>
        <taxon>Bacteria</taxon>
        <taxon>Bacillati</taxon>
        <taxon>Actinomycetota</taxon>
        <taxon>Actinomycetes</taxon>
        <taxon>Micromonosporales</taxon>
        <taxon>Micromonosporaceae</taxon>
        <taxon>Paractinoplanes</taxon>
    </lineage>
</organism>
<protein>
    <recommendedName>
        <fullName evidence="2">IPT/TIG domain-containing protein</fullName>
    </recommendedName>
</protein>
<comment type="caution">
    <text evidence="3">The sequence shown here is derived from an EMBL/GenBank/DDBJ whole genome shotgun (WGS) entry which is preliminary data.</text>
</comment>
<dbReference type="AlphaFoldDB" id="A0A919WCN7"/>
<dbReference type="InterPro" id="IPR002909">
    <property type="entry name" value="IPT_dom"/>
</dbReference>
<dbReference type="InterPro" id="IPR014756">
    <property type="entry name" value="Ig_E-set"/>
</dbReference>
<dbReference type="Proteomes" id="UP000677082">
    <property type="component" value="Unassembled WGS sequence"/>
</dbReference>
<evidence type="ECO:0000256" key="1">
    <source>
        <dbReference type="SAM" id="SignalP"/>
    </source>
</evidence>
<dbReference type="InterPro" id="IPR013783">
    <property type="entry name" value="Ig-like_fold"/>
</dbReference>
<sequence length="752" mass="74597">MRKSKSFARSRLAVAAGLSTGAVAAALLVAPNAAFAAVSISKTIAAPTDVVTVTDTTATPFTAATSVVELQSTACNAKYQTTSASVLAPTISGTQTTSVVAFVVPTAAAGANGQLKKWFVCVYAGNTVGTSSLQNTVTSGANANNWTLSVGYVPTLSPAAGITGGGDVVTITPQASYPIFTGVTTVGAIFASGTECPAAYGTPTANTTATVTKNADGSATVTTPAGVTSTTGLMSPYQVCLYNGAAGSSTLISQAAFNAGQLQLSQNTGPYGGNNGLNITSPNQFLAGVDTPGVYFQSIACQATYTTPAGIAAGGNGGSVVGGVAVAANKTRKLTDSRLAVTVPPLFTNAPDASQTWNLCVYNGQTVGSALIASGMYTLTTVPSATGVSPKAGPALGGSKIVVTGTALPIETGKITATLGGVALTDITPINATAFSAKTPQHAPANNVALVLTTDAGSFTLSNAYSYTAALRVSPNTAPNTKAVDVVVNGVGFQSANWQTGLLTGSHFVLARGSYDPSAVSANRANPPVAECGNVLVLTDTEAICTLDLTKRLLSDGSDYAASVAPVAIATSGSTAGSRVLTDSAHGFTNALVGTVVTGTNIPAGTTVARYIDVDNVLLSNNATGTGTITATFSAPSIRSLTVTSTGTGSKVVTATAGTFAATDVGKTLAVAGMTADTIATYTDSTHVELTSNASALVTGAAADVLSLTLPVPEGAYNLTYVSNTAVGANGSDATYIQSMISSGSTFTVSSF</sequence>